<dbReference type="InterPro" id="IPR050109">
    <property type="entry name" value="HTH-type_TetR-like_transc_reg"/>
</dbReference>
<evidence type="ECO:0000256" key="3">
    <source>
        <dbReference type="ARBA" id="ARBA00023163"/>
    </source>
</evidence>
<dbReference type="EMBL" id="CP093547">
    <property type="protein sequence ID" value="UNP29604.1"/>
    <property type="molecule type" value="Genomic_DNA"/>
</dbReference>
<evidence type="ECO:0000256" key="1">
    <source>
        <dbReference type="ARBA" id="ARBA00023015"/>
    </source>
</evidence>
<evidence type="ECO:0000313" key="6">
    <source>
        <dbReference type="EMBL" id="UNP29604.1"/>
    </source>
</evidence>
<feature type="domain" description="HTH tetR-type" evidence="5">
    <location>
        <begin position="9"/>
        <end position="69"/>
    </location>
</feature>
<keyword evidence="3" id="KW-0804">Transcription</keyword>
<dbReference type="InterPro" id="IPR009057">
    <property type="entry name" value="Homeodomain-like_sf"/>
</dbReference>
<dbReference type="Gene3D" id="1.10.357.10">
    <property type="entry name" value="Tetracycline Repressor, domain 2"/>
    <property type="match status" value="1"/>
</dbReference>
<dbReference type="PRINTS" id="PR00455">
    <property type="entry name" value="HTHTETR"/>
</dbReference>
<sequence>MTRLERKRQHTRDRIAQTAFELFETHGYDAVTMDQIAIAADVARGTLYNHFAVKEAVLAYQMHAQLKSDLAPLMEEVMRCTGFNGRMLTLLEASAGWWDQNRRYLAPYIRYRFESVGQVQPAGEPTSDLALVYEMLLERGQLDGEIRRDLSPPQLAHYLHFLYLSALMRWLADADLSLAEQFADVLMFFNEGARAGSTRRKSRDQ</sequence>
<evidence type="ECO:0000256" key="4">
    <source>
        <dbReference type="PROSITE-ProRule" id="PRU00335"/>
    </source>
</evidence>
<keyword evidence="1" id="KW-0805">Transcription regulation</keyword>
<gene>
    <name evidence="6" type="ORF">MOV92_24650</name>
</gene>
<organism evidence="6 7">
    <name type="scientific">Lysobacter gummosus</name>
    <dbReference type="NCBI Taxonomy" id="262324"/>
    <lineage>
        <taxon>Bacteria</taxon>
        <taxon>Pseudomonadati</taxon>
        <taxon>Pseudomonadota</taxon>
        <taxon>Gammaproteobacteria</taxon>
        <taxon>Lysobacterales</taxon>
        <taxon>Lysobacteraceae</taxon>
        <taxon>Lysobacter</taxon>
    </lineage>
</organism>
<dbReference type="InterPro" id="IPR036271">
    <property type="entry name" value="Tet_transcr_reg_TetR-rel_C_sf"/>
</dbReference>
<evidence type="ECO:0000259" key="5">
    <source>
        <dbReference type="PROSITE" id="PS50977"/>
    </source>
</evidence>
<feature type="DNA-binding region" description="H-T-H motif" evidence="4">
    <location>
        <begin position="32"/>
        <end position="51"/>
    </location>
</feature>
<dbReference type="SUPFAM" id="SSF48498">
    <property type="entry name" value="Tetracyclin repressor-like, C-terminal domain"/>
    <property type="match status" value="1"/>
</dbReference>
<dbReference type="InterPro" id="IPR001647">
    <property type="entry name" value="HTH_TetR"/>
</dbReference>
<reference evidence="6 7" key="1">
    <citation type="submission" date="2022-03" db="EMBL/GenBank/DDBJ databases">
        <title>Complete genome sequence of Lysobacter capsici VKM B-2533 and Lysobacter gummosus 10.1.1, promising sources of lytic agents.</title>
        <authorList>
            <person name="Tarlachkov S.V."/>
            <person name="Kudryakova I.V."/>
            <person name="Afoshin A.S."/>
            <person name="Leontyevskaya E.A."/>
            <person name="Leontyevskaya N.V."/>
        </authorList>
    </citation>
    <scope>NUCLEOTIDE SEQUENCE [LARGE SCALE GENOMIC DNA]</scope>
    <source>
        <strain evidence="6 7">10.1.1</strain>
    </source>
</reference>
<dbReference type="Proteomes" id="UP000829194">
    <property type="component" value="Chromosome"/>
</dbReference>
<dbReference type="SUPFAM" id="SSF46689">
    <property type="entry name" value="Homeodomain-like"/>
    <property type="match status" value="1"/>
</dbReference>
<keyword evidence="2 4" id="KW-0238">DNA-binding</keyword>
<dbReference type="PROSITE" id="PS50977">
    <property type="entry name" value="HTH_TETR_2"/>
    <property type="match status" value="1"/>
</dbReference>
<protein>
    <submittedName>
        <fullName evidence="6">TetR/AcrR family transcriptional regulator</fullName>
    </submittedName>
</protein>
<accession>A0ABY3XD07</accession>
<dbReference type="Pfam" id="PF00440">
    <property type="entry name" value="TetR_N"/>
    <property type="match status" value="1"/>
</dbReference>
<proteinExistence type="predicted"/>
<keyword evidence="7" id="KW-1185">Reference proteome</keyword>
<dbReference type="PANTHER" id="PTHR30055">
    <property type="entry name" value="HTH-TYPE TRANSCRIPTIONAL REGULATOR RUTR"/>
    <property type="match status" value="1"/>
</dbReference>
<evidence type="ECO:0000313" key="7">
    <source>
        <dbReference type="Proteomes" id="UP000829194"/>
    </source>
</evidence>
<evidence type="ECO:0000256" key="2">
    <source>
        <dbReference type="ARBA" id="ARBA00023125"/>
    </source>
</evidence>
<dbReference type="PANTHER" id="PTHR30055:SF234">
    <property type="entry name" value="HTH-TYPE TRANSCRIPTIONAL REGULATOR BETI"/>
    <property type="match status" value="1"/>
</dbReference>
<name>A0ABY3XD07_9GAMM</name>
<dbReference type="RefSeq" id="WP_057945065.1">
    <property type="nucleotide sequence ID" value="NZ_CP011131.1"/>
</dbReference>